<dbReference type="Pfam" id="PF25622">
    <property type="entry name" value="Phi29_MCP"/>
    <property type="match status" value="1"/>
</dbReference>
<evidence type="ECO:0000313" key="1">
    <source>
        <dbReference type="EMBL" id="ALH46478.1"/>
    </source>
</evidence>
<gene>
    <name evidence="1" type="ORF">VMY22_13</name>
</gene>
<organism evidence="1 2">
    <name type="scientific">Bacillus phage VMY22</name>
    <dbReference type="NCBI Taxonomy" id="1734382"/>
    <lineage>
        <taxon>Viruses</taxon>
        <taxon>Duplodnaviria</taxon>
        <taxon>Heunggongvirae</taxon>
        <taxon>Uroviricota</taxon>
        <taxon>Caudoviricetes</taxon>
        <taxon>Salasmaviridae</taxon>
        <taxon>Mingyongvirus</taxon>
        <taxon>Mingyongvirus VMY22</taxon>
    </lineage>
</organism>
<name>A0A0N9ST32_9CAUD</name>
<dbReference type="GeneID" id="26625160"/>
<keyword evidence="2" id="KW-1185">Reference proteome</keyword>
<sequence>MSNFEVQDIYNALPANYKDAPALINAIRNSIGGEFKSLVPEATPNNSNIVGEAINSTKWHRNNFLEQLIDRIGMVILRNIKLENPFKPFKKGEMPQGYTIEKIFVDLIEASDYNPDVAEQEVFKQNKPDVHAFYHHRNREQFYKQTVRDADLKSAFISWGKFNDFISSLLSAPYNSAEVDEYKWMKSLIDGYWDLGYFKVIEVPDPKDEQSTKNATKKMRATAKRMTLGQGSREWNHAGVHTVTKPKDLFVIIDADFEAEQDVDVLAAAFNMNKAEFLGNKVVIEGFKTTGLKAILVDRNWFMVYDNLFQMESIRNTEGLYTNYTLHVWQTISCSTLENAVAFVTEGTPQPKPEKEIVVSPSVANVNKGATKQFVAEVKEKTGDGMHSLPEEVVFTWAVEGGKVAETKVDANGLLTVGAEETATDLLVTAKGTVDGKELTGIASVKVTS</sequence>
<dbReference type="RefSeq" id="YP_009198018.1">
    <property type="nucleotide sequence ID" value="NC_028789.1"/>
</dbReference>
<dbReference type="KEGG" id="vg:26625160"/>
<reference evidence="1 2" key="1">
    <citation type="journal article" date="2016" name="Virus Genes">
        <title>Complete genome sequence of the cold-active bacteriophage VMY22 from Bacillus cereus.</title>
        <authorList>
            <person name="Qin K."/>
            <person name="Cheng B."/>
            <person name="Zhang S."/>
            <person name="Wang N."/>
            <person name="Fang Y."/>
            <person name="Zhang Q."/>
            <person name="Kuang A."/>
            <person name="Lin L."/>
            <person name="Ji X."/>
            <person name="Wei Y."/>
        </authorList>
    </citation>
    <scope>NUCLEOTIDE SEQUENCE [LARGE SCALE GENOMIC DNA]</scope>
</reference>
<accession>A0A0N9ST32</accession>
<dbReference type="OrthoDB" id="8129at10239"/>
<dbReference type="EMBL" id="KT780304">
    <property type="protein sequence ID" value="ALH46478.1"/>
    <property type="molecule type" value="Genomic_DNA"/>
</dbReference>
<proteinExistence type="predicted"/>
<dbReference type="Proteomes" id="UP000201978">
    <property type="component" value="Segment"/>
</dbReference>
<protein>
    <submittedName>
        <fullName evidence="1">Major capsid protein</fullName>
    </submittedName>
</protein>
<evidence type="ECO:0000313" key="2">
    <source>
        <dbReference type="Proteomes" id="UP000201978"/>
    </source>
</evidence>